<evidence type="ECO:0000256" key="2">
    <source>
        <dbReference type="ARBA" id="ARBA00023002"/>
    </source>
</evidence>
<dbReference type="Proteomes" id="UP000001568">
    <property type="component" value="Chromosome 1"/>
</dbReference>
<dbReference type="InterPro" id="IPR002937">
    <property type="entry name" value="Amino_oxidase"/>
</dbReference>
<keyword evidence="6" id="KW-1185">Reference proteome</keyword>
<comment type="cofactor">
    <cofactor evidence="1">
        <name>FAD</name>
        <dbReference type="ChEBI" id="CHEBI:57692"/>
    </cofactor>
</comment>
<dbReference type="OrthoDB" id="5046242at2759"/>
<dbReference type="STRING" id="436017.A4RR38"/>
<dbReference type="Gene3D" id="1.10.3110.10">
    <property type="entry name" value="protoporphyrinogen ix oxidase, domain 3"/>
    <property type="match status" value="1"/>
</dbReference>
<dbReference type="Gene3D" id="3.50.50.60">
    <property type="entry name" value="FAD/NAD(P)-binding domain"/>
    <property type="match status" value="1"/>
</dbReference>
<dbReference type="RefSeq" id="XP_001415503.1">
    <property type="nucleotide sequence ID" value="XM_001415466.1"/>
</dbReference>
<sequence>MRAYATKAKACANVCRASDARGSNRPTVAARRRRTTTLAHKDKADVVVIGGGLAGLAACNELEKRGADYVLLESSDDVGGRVRTDIVDGFLLDRGFAIFLTGYPEAQKVLNYDALELKPFYAGADVRFNGAFHRVADPFRHPLDGLQSLTNPVGSVADKVLVGLVRFQTLLAMGTLDEMMSADGETTIMKRLKDSGFSDEMIDRFFRPFMAGIFFNRELTTSSRLFNFVMRMLATGQNCLPAKGIGAVSAQLRGYLTADRVRVNAKVTTLSERDADMSRTLTLDNGETVTANKSVIIACEGPEAARLLGGSLEQSPSKPESAVGTMCLYFSMDKAPTDDAILYLDGDNKGGIVNNCCFPSNVAPSYAPSGKALASVSIIGVPSEDDAKMEAKVRDELSSWFGDDQVATWRLLRTYRIPYAQPNQEPPTNFARSSVLGNGLFIAGDHRSSSTFDGALVSGRIAAEAATK</sequence>
<dbReference type="AlphaFoldDB" id="A4RR38"/>
<evidence type="ECO:0000259" key="4">
    <source>
        <dbReference type="Pfam" id="PF01593"/>
    </source>
</evidence>
<dbReference type="InterPro" id="IPR001613">
    <property type="entry name" value="Flavin_amine_oxidase"/>
</dbReference>
<feature type="domain" description="Amine oxidase" evidence="4">
    <location>
        <begin position="53"/>
        <end position="465"/>
    </location>
</feature>
<dbReference type="HOGENOM" id="CLU_039679_0_0_1"/>
<dbReference type="PANTHER" id="PTHR42841">
    <property type="entry name" value="AMINE OXIDASE"/>
    <property type="match status" value="1"/>
</dbReference>
<evidence type="ECO:0000313" key="5">
    <source>
        <dbReference type="EMBL" id="ABO93795.1"/>
    </source>
</evidence>
<dbReference type="Gene3D" id="3.90.660.20">
    <property type="entry name" value="Protoporphyrinogen oxidase, mitochondrial, domain 2"/>
    <property type="match status" value="1"/>
</dbReference>
<dbReference type="PRINTS" id="PR00757">
    <property type="entry name" value="AMINEOXDASEF"/>
</dbReference>
<reference evidence="5 6" key="1">
    <citation type="journal article" date="2007" name="Proc. Natl. Acad. Sci. U.S.A.">
        <title>The tiny eukaryote Ostreococcus provides genomic insights into the paradox of plankton speciation.</title>
        <authorList>
            <person name="Palenik B."/>
            <person name="Grimwood J."/>
            <person name="Aerts A."/>
            <person name="Rouze P."/>
            <person name="Salamov A."/>
            <person name="Putnam N."/>
            <person name="Dupont C."/>
            <person name="Jorgensen R."/>
            <person name="Derelle E."/>
            <person name="Rombauts S."/>
            <person name="Zhou K."/>
            <person name="Otillar R."/>
            <person name="Merchant S.S."/>
            <person name="Podell S."/>
            <person name="Gaasterland T."/>
            <person name="Napoli C."/>
            <person name="Gendler K."/>
            <person name="Manuell A."/>
            <person name="Tai V."/>
            <person name="Vallon O."/>
            <person name="Piganeau G."/>
            <person name="Jancek S."/>
            <person name="Heijde M."/>
            <person name="Jabbari K."/>
            <person name="Bowler C."/>
            <person name="Lohr M."/>
            <person name="Robbens S."/>
            <person name="Werner G."/>
            <person name="Dubchak I."/>
            <person name="Pazour G.J."/>
            <person name="Ren Q."/>
            <person name="Paulsen I."/>
            <person name="Delwiche C."/>
            <person name="Schmutz J."/>
            <person name="Rokhsar D."/>
            <person name="Van de Peer Y."/>
            <person name="Moreau H."/>
            <person name="Grigoriev I.V."/>
        </authorList>
    </citation>
    <scope>NUCLEOTIDE SEQUENCE [LARGE SCALE GENOMIC DNA]</scope>
    <source>
        <strain evidence="5 6">CCE9901</strain>
    </source>
</reference>
<feature type="binding site" evidence="3">
    <location>
        <position position="267"/>
    </location>
    <ligand>
        <name>FAD</name>
        <dbReference type="ChEBI" id="CHEBI:57692"/>
    </ligand>
</feature>
<name>A4RR38_OSTLU</name>
<dbReference type="SUPFAM" id="SSF51905">
    <property type="entry name" value="FAD/NAD(P)-binding domain"/>
    <property type="match status" value="1"/>
</dbReference>
<dbReference type="Pfam" id="PF01593">
    <property type="entry name" value="Amino_oxidase"/>
    <property type="match status" value="1"/>
</dbReference>
<evidence type="ECO:0000313" key="6">
    <source>
        <dbReference type="Proteomes" id="UP000001568"/>
    </source>
</evidence>
<dbReference type="Gramene" id="ABO93795">
    <property type="protein sequence ID" value="ABO93795"/>
    <property type="gene ID" value="OSTLU_40191"/>
</dbReference>
<dbReference type="EMBL" id="CP000581">
    <property type="protein sequence ID" value="ABO93795.1"/>
    <property type="molecule type" value="Genomic_DNA"/>
</dbReference>
<gene>
    <name evidence="5" type="primary">AOX4</name>
    <name evidence="5" type="ORF">OSTLU_40191</name>
</gene>
<dbReference type="GeneID" id="4999452"/>
<dbReference type="GO" id="GO:0016491">
    <property type="term" value="F:oxidoreductase activity"/>
    <property type="evidence" value="ECO:0007669"/>
    <property type="project" value="UniProtKB-KW"/>
</dbReference>
<evidence type="ECO:0000256" key="3">
    <source>
        <dbReference type="PIRSR" id="PIRSR601613-1"/>
    </source>
</evidence>
<protein>
    <submittedName>
        <fullName evidence="5">Amine oxidase</fullName>
    </submittedName>
</protein>
<dbReference type="KEGG" id="olu:OSTLU_40191"/>
<keyword evidence="2" id="KW-0560">Oxidoreductase</keyword>
<evidence type="ECO:0000256" key="1">
    <source>
        <dbReference type="ARBA" id="ARBA00001974"/>
    </source>
</evidence>
<proteinExistence type="predicted"/>
<dbReference type="InterPro" id="IPR036188">
    <property type="entry name" value="FAD/NAD-bd_sf"/>
</dbReference>
<organism evidence="5 6">
    <name type="scientific">Ostreococcus lucimarinus (strain CCE9901)</name>
    <dbReference type="NCBI Taxonomy" id="436017"/>
    <lineage>
        <taxon>Eukaryota</taxon>
        <taxon>Viridiplantae</taxon>
        <taxon>Chlorophyta</taxon>
        <taxon>Mamiellophyceae</taxon>
        <taxon>Mamiellales</taxon>
        <taxon>Bathycoccaceae</taxon>
        <taxon>Ostreococcus</taxon>
    </lineage>
</organism>
<accession>A4RR38</accession>
<dbReference type="eggNOG" id="ENOG502QSIC">
    <property type="taxonomic scope" value="Eukaryota"/>
</dbReference>
<dbReference type="OMA" id="RFFHLVW"/>